<name>A0A1H8ITZ3_9PROT</name>
<protein>
    <recommendedName>
        <fullName evidence="4">Helix-turn-helix domain-containing protein</fullName>
    </recommendedName>
</protein>
<evidence type="ECO:0000313" key="3">
    <source>
        <dbReference type="Proteomes" id="UP000183898"/>
    </source>
</evidence>
<proteinExistence type="predicted"/>
<evidence type="ECO:0008006" key="4">
    <source>
        <dbReference type="Google" id="ProtNLM"/>
    </source>
</evidence>
<dbReference type="AlphaFoldDB" id="A0A1H8ITZ3"/>
<feature type="compositionally biased region" description="Basic and acidic residues" evidence="1">
    <location>
        <begin position="139"/>
        <end position="152"/>
    </location>
</feature>
<dbReference type="EMBL" id="FOCT01000006">
    <property type="protein sequence ID" value="SEN71911.1"/>
    <property type="molecule type" value="Genomic_DNA"/>
</dbReference>
<organism evidence="2 3">
    <name type="scientific">Nitrosospira multiformis</name>
    <dbReference type="NCBI Taxonomy" id="1231"/>
    <lineage>
        <taxon>Bacteria</taxon>
        <taxon>Pseudomonadati</taxon>
        <taxon>Pseudomonadota</taxon>
        <taxon>Betaproteobacteria</taxon>
        <taxon>Nitrosomonadales</taxon>
        <taxon>Nitrosomonadaceae</taxon>
        <taxon>Nitrosospira</taxon>
    </lineage>
</organism>
<dbReference type="Proteomes" id="UP000183898">
    <property type="component" value="Unassembled WGS sequence"/>
</dbReference>
<evidence type="ECO:0000256" key="1">
    <source>
        <dbReference type="SAM" id="MobiDB-lite"/>
    </source>
</evidence>
<dbReference type="RefSeq" id="WP_074746363.1">
    <property type="nucleotide sequence ID" value="NZ_FOCT01000006.1"/>
</dbReference>
<accession>A0A1H8ITZ3</accession>
<feature type="compositionally biased region" description="Low complexity" evidence="1">
    <location>
        <begin position="153"/>
        <end position="165"/>
    </location>
</feature>
<gene>
    <name evidence="2" type="ORF">SAMN05216404_106181</name>
</gene>
<feature type="compositionally biased region" description="Polar residues" evidence="1">
    <location>
        <begin position="109"/>
        <end position="120"/>
    </location>
</feature>
<reference evidence="2 3" key="1">
    <citation type="submission" date="2016-10" db="EMBL/GenBank/DDBJ databases">
        <authorList>
            <person name="de Groot N.N."/>
        </authorList>
    </citation>
    <scope>NUCLEOTIDE SEQUENCE [LARGE SCALE GENOMIC DNA]</scope>
    <source>
        <strain evidence="2 3">Nl18</strain>
    </source>
</reference>
<feature type="region of interest" description="Disordered" evidence="1">
    <location>
        <begin position="103"/>
        <end position="178"/>
    </location>
</feature>
<evidence type="ECO:0000313" key="2">
    <source>
        <dbReference type="EMBL" id="SEN71911.1"/>
    </source>
</evidence>
<sequence>MSTDTKRNFQGVWIPAAIWLDRSLSITEKVMLVEINSLESSDRGCYASNDHFSEFFGLSKSRVSELISGLAAKDLVRVDLIREGKQIVGRQIWMTETGRLLAGGVTPSEKATTSSENTHTPLRKRRRPSSENTVTPFGKGDDPSSEKAKESNTDSNNTLSNTESNPVSLPASAGEKVPSADTELQAVCRATWKSYSDAYFNRYGVEPVRNAAVNTSIKSFVQKLPYNEAPYVAAFFVSHNDKFYVQKTHPVFLLLKDAEGLRTQWATGQAMTSTRAAQLDGTATNANAAQEAIAMLRRRNGHASV</sequence>